<reference evidence="1 2" key="1">
    <citation type="submission" date="2019-07" db="EMBL/GenBank/DDBJ databases">
        <title>Whole genome shotgun sequence of Cellulomonas aerilata NBRC 106308.</title>
        <authorList>
            <person name="Hosoyama A."/>
            <person name="Uohara A."/>
            <person name="Ohji S."/>
            <person name="Ichikawa N."/>
        </authorList>
    </citation>
    <scope>NUCLEOTIDE SEQUENCE [LARGE SCALE GENOMIC DNA]</scope>
    <source>
        <strain evidence="1 2">NBRC 106308</strain>
    </source>
</reference>
<evidence type="ECO:0000313" key="2">
    <source>
        <dbReference type="Proteomes" id="UP000321181"/>
    </source>
</evidence>
<gene>
    <name evidence="1" type="ORF">CAE01nite_17690</name>
</gene>
<dbReference type="RefSeq" id="WP_281285580.1">
    <property type="nucleotide sequence ID" value="NZ_BAAARM010000003.1"/>
</dbReference>
<dbReference type="AlphaFoldDB" id="A0A512DC42"/>
<name>A0A512DC42_9CELL</name>
<organism evidence="1 2">
    <name type="scientific">Cellulomonas aerilata</name>
    <dbReference type="NCBI Taxonomy" id="515326"/>
    <lineage>
        <taxon>Bacteria</taxon>
        <taxon>Bacillati</taxon>
        <taxon>Actinomycetota</taxon>
        <taxon>Actinomycetes</taxon>
        <taxon>Micrococcales</taxon>
        <taxon>Cellulomonadaceae</taxon>
        <taxon>Cellulomonas</taxon>
    </lineage>
</organism>
<dbReference type="Proteomes" id="UP000321181">
    <property type="component" value="Unassembled WGS sequence"/>
</dbReference>
<evidence type="ECO:0000313" key="1">
    <source>
        <dbReference type="EMBL" id="GEO34044.1"/>
    </source>
</evidence>
<sequence>MNTPVPDQHLRHRDVADRLEILLTLQRDTVRGEVLPLLLAVR</sequence>
<dbReference type="EMBL" id="BJYY01000013">
    <property type="protein sequence ID" value="GEO34044.1"/>
    <property type="molecule type" value="Genomic_DNA"/>
</dbReference>
<accession>A0A512DC42</accession>
<protein>
    <submittedName>
        <fullName evidence="1">Uncharacterized protein</fullName>
    </submittedName>
</protein>
<comment type="caution">
    <text evidence="1">The sequence shown here is derived from an EMBL/GenBank/DDBJ whole genome shotgun (WGS) entry which is preliminary data.</text>
</comment>
<keyword evidence="2" id="KW-1185">Reference proteome</keyword>
<proteinExistence type="predicted"/>